<sequence length="570" mass="62638">MTIELPTSGPSLSKLSLQQRRELLERAKANLARRVVPEEVAPIDHIPRSGKLPLSLAQWRLWFLEQLGEGGPAYHVQVAVRLRGELDSASLERALGRIVERHEALRTRFVQVDGEPVQVIDAPVGLALPVQDLSGQADVEAALHEAALLETGRPFDLEHGPLVRACLLRLGAREHVLLVTMHHIVSDGWSIGVLVDEVRQLYTAYLRGEGDPLPALQIQYADYAAWQHRWLSGERLQQQVSYWKQALAGAPVLLELPGDRPRPAQQDHAGASVDIALDASLSQGIKALSQRHGVTPYMTLLASWAAVLGRLANQDEVVIGSPVAGRQRPEVEPLIGFFVNTLALRLRLEPGQTVAQLLAQAKAQVLAAQQHQDLPFEQVVEAVQPPRSMAHAPLFQTLFAWQNTPEGRLELPGLQLESLELKQASAQFDLTLTLHDAGQQVRGSLDFASALFDRSTMERYLGHWVALLQDMVRSDSTPVAQLALLSEPQRQALLALGRGPEQEAPEQSVGQRITAQAVRTPQATAVQGAGRRLSYAELESQTNRLARHLQGLGLKPDDRVAICARRSVEL</sequence>
<dbReference type="Pfam" id="PF00501">
    <property type="entry name" value="AMP-binding"/>
    <property type="match status" value="1"/>
</dbReference>
<organism evidence="3 4">
    <name type="scientific">Roseateles flavus</name>
    <dbReference type="NCBI Taxonomy" id="3149041"/>
    <lineage>
        <taxon>Bacteria</taxon>
        <taxon>Pseudomonadati</taxon>
        <taxon>Pseudomonadota</taxon>
        <taxon>Betaproteobacteria</taxon>
        <taxon>Burkholderiales</taxon>
        <taxon>Sphaerotilaceae</taxon>
        <taxon>Roseateles</taxon>
    </lineage>
</organism>
<dbReference type="SUPFAM" id="SSF52777">
    <property type="entry name" value="CoA-dependent acyltransferases"/>
    <property type="match status" value="2"/>
</dbReference>
<dbReference type="RefSeq" id="WP_347613735.1">
    <property type="nucleotide sequence ID" value="NZ_JBDPZC010000038.1"/>
</dbReference>
<dbReference type="InterPro" id="IPR023213">
    <property type="entry name" value="CAT-like_dom_sf"/>
</dbReference>
<proteinExistence type="predicted"/>
<feature type="non-terminal residue" evidence="3">
    <location>
        <position position="570"/>
    </location>
</feature>
<name>A0ABV0GLF8_9BURK</name>
<dbReference type="Proteomes" id="UP001462640">
    <property type="component" value="Unassembled WGS sequence"/>
</dbReference>
<dbReference type="InterPro" id="IPR000873">
    <property type="entry name" value="AMP-dep_synth/lig_dom"/>
</dbReference>
<dbReference type="InterPro" id="IPR001242">
    <property type="entry name" value="Condensation_dom"/>
</dbReference>
<gene>
    <name evidence="3" type="ORF">ABDJ40_24575</name>
</gene>
<comment type="caution">
    <text evidence="3">The sequence shown here is derived from an EMBL/GenBank/DDBJ whole genome shotgun (WGS) entry which is preliminary data.</text>
</comment>
<evidence type="ECO:0000313" key="3">
    <source>
        <dbReference type="EMBL" id="MEO3715957.1"/>
    </source>
</evidence>
<dbReference type="Gene3D" id="3.30.559.10">
    <property type="entry name" value="Chloramphenicol acetyltransferase-like domain"/>
    <property type="match status" value="1"/>
</dbReference>
<accession>A0ABV0GLF8</accession>
<dbReference type="SUPFAM" id="SSF56801">
    <property type="entry name" value="Acetyl-CoA synthetase-like"/>
    <property type="match status" value="1"/>
</dbReference>
<dbReference type="PANTHER" id="PTHR45527">
    <property type="entry name" value="NONRIBOSOMAL PEPTIDE SYNTHETASE"/>
    <property type="match status" value="1"/>
</dbReference>
<dbReference type="CDD" id="cd19531">
    <property type="entry name" value="LCL_NRPS-like"/>
    <property type="match status" value="1"/>
</dbReference>
<keyword evidence="4" id="KW-1185">Reference proteome</keyword>
<evidence type="ECO:0000313" key="4">
    <source>
        <dbReference type="Proteomes" id="UP001462640"/>
    </source>
</evidence>
<protein>
    <submittedName>
        <fullName evidence="3">Condensation domain-containing protein</fullName>
    </submittedName>
</protein>
<feature type="domain" description="Condensation" evidence="2">
    <location>
        <begin position="50"/>
        <end position="494"/>
    </location>
</feature>
<evidence type="ECO:0000259" key="1">
    <source>
        <dbReference type="Pfam" id="PF00501"/>
    </source>
</evidence>
<dbReference type="EMBL" id="JBDPZC010000038">
    <property type="protein sequence ID" value="MEO3715957.1"/>
    <property type="molecule type" value="Genomic_DNA"/>
</dbReference>
<dbReference type="Gene3D" id="3.30.559.30">
    <property type="entry name" value="Nonribosomal peptide synthetase, condensation domain"/>
    <property type="match status" value="1"/>
</dbReference>
<dbReference type="Pfam" id="PF00668">
    <property type="entry name" value="Condensation"/>
    <property type="match status" value="1"/>
</dbReference>
<reference evidence="3 4" key="1">
    <citation type="submission" date="2024-05" db="EMBL/GenBank/DDBJ databases">
        <title>Roseateles sp. 2.12 16S ribosomal RNA gene Genome sequencing and assembly.</title>
        <authorList>
            <person name="Woo H."/>
        </authorList>
    </citation>
    <scope>NUCLEOTIDE SEQUENCE [LARGE SCALE GENOMIC DNA]</scope>
    <source>
        <strain evidence="3 4">2.12</strain>
    </source>
</reference>
<dbReference type="InterPro" id="IPR042099">
    <property type="entry name" value="ANL_N_sf"/>
</dbReference>
<evidence type="ECO:0000259" key="2">
    <source>
        <dbReference type="Pfam" id="PF00668"/>
    </source>
</evidence>
<dbReference type="Gene3D" id="3.40.50.12780">
    <property type="entry name" value="N-terminal domain of ligase-like"/>
    <property type="match status" value="1"/>
</dbReference>
<dbReference type="PANTHER" id="PTHR45527:SF1">
    <property type="entry name" value="FATTY ACID SYNTHASE"/>
    <property type="match status" value="1"/>
</dbReference>
<feature type="domain" description="AMP-dependent synthetase/ligase" evidence="1">
    <location>
        <begin position="515"/>
        <end position="569"/>
    </location>
</feature>